<gene>
    <name evidence="1" type="ORF">G3570_03795</name>
</gene>
<dbReference type="AlphaFoldDB" id="A0A6M1SSC2"/>
<comment type="caution">
    <text evidence="1">The sequence shown here is derived from an EMBL/GenBank/DDBJ whole genome shotgun (WGS) entry which is preliminary data.</text>
</comment>
<name>A0A6M1SSC2_9BACT</name>
<dbReference type="EMBL" id="JAALLT010000001">
    <property type="protein sequence ID" value="NGP75740.1"/>
    <property type="molecule type" value="Genomic_DNA"/>
</dbReference>
<dbReference type="Proteomes" id="UP000473278">
    <property type="component" value="Unassembled WGS sequence"/>
</dbReference>
<evidence type="ECO:0000313" key="1">
    <source>
        <dbReference type="EMBL" id="NGP75740.1"/>
    </source>
</evidence>
<protein>
    <submittedName>
        <fullName evidence="1">Uncharacterized protein</fullName>
    </submittedName>
</protein>
<dbReference type="Gene3D" id="3.10.450.360">
    <property type="match status" value="2"/>
</dbReference>
<dbReference type="SUPFAM" id="SSF160574">
    <property type="entry name" value="BT0923-like"/>
    <property type="match status" value="2"/>
</dbReference>
<keyword evidence="2" id="KW-1185">Reference proteome</keyword>
<evidence type="ECO:0000313" key="2">
    <source>
        <dbReference type="Proteomes" id="UP000473278"/>
    </source>
</evidence>
<accession>A0A6M1SSC2</accession>
<proteinExistence type="predicted"/>
<sequence length="325" mass="36684">MYLFYNKEVLTMKKYRKLKAGFMVQVPFLCLLLSIFILQNSTTYAQQVEVKKKEVPAAVVKAVESDYMSCKDNITWQIMDEASGVDYYVARASGKNIKCEAVYDAEGNLISAKTILTNMKLSAEIQESLSANYPGWKVSGDQVVVRNFDQNIGYTEITLVNKGERKTVYFNTRGKETTPDLALNVPKVKVSKRNIPRNVTKAVNSDYLSCGGKKVSWYKHNRGGDANEYIVTATGKNIKCEATYDAMGRLISSKTVATNVKLPLNIAQSIYKDYPNWTITEDQMVIRNFDESTKYYQVVIAKEGDEQTLYFDSKGNKAKKPKNSI</sequence>
<organism evidence="1 2">
    <name type="scientific">Halalkalibaculum roseum</name>
    <dbReference type="NCBI Taxonomy" id="2709311"/>
    <lineage>
        <taxon>Bacteria</taxon>
        <taxon>Pseudomonadati</taxon>
        <taxon>Balneolota</taxon>
        <taxon>Balneolia</taxon>
        <taxon>Balneolales</taxon>
        <taxon>Balneolaceae</taxon>
        <taxon>Halalkalibaculum</taxon>
    </lineage>
</organism>
<reference evidence="1 2" key="1">
    <citation type="submission" date="2020-02" db="EMBL/GenBank/DDBJ databases">
        <title>Balneolaceae bacterium YR4-1, complete genome.</title>
        <authorList>
            <person name="Li Y."/>
            <person name="Wu S."/>
        </authorList>
    </citation>
    <scope>NUCLEOTIDE SEQUENCE [LARGE SCALE GENOMIC DNA]</scope>
    <source>
        <strain evidence="1 2">YR4-1</strain>
    </source>
</reference>